<protein>
    <submittedName>
        <fullName evidence="2">Uncharacterized protein</fullName>
    </submittedName>
</protein>
<sequence length="81" mass="8509">MELENTFRNIKKNLPQPLKGNGGGGGGGARKLSAETWSDPGAMAAFMVWIVARTLAGRIRGGVSPVEIMGVDTGVDVRKLV</sequence>
<evidence type="ECO:0000256" key="1">
    <source>
        <dbReference type="SAM" id="MobiDB-lite"/>
    </source>
</evidence>
<evidence type="ECO:0000313" key="3">
    <source>
        <dbReference type="Proteomes" id="UP000270094"/>
    </source>
</evidence>
<organism evidence="2 3">
    <name type="scientific">Strongylus vulgaris</name>
    <name type="common">Blood worm</name>
    <dbReference type="NCBI Taxonomy" id="40348"/>
    <lineage>
        <taxon>Eukaryota</taxon>
        <taxon>Metazoa</taxon>
        <taxon>Ecdysozoa</taxon>
        <taxon>Nematoda</taxon>
        <taxon>Chromadorea</taxon>
        <taxon>Rhabditida</taxon>
        <taxon>Rhabditina</taxon>
        <taxon>Rhabditomorpha</taxon>
        <taxon>Strongyloidea</taxon>
        <taxon>Strongylidae</taxon>
        <taxon>Strongylus</taxon>
    </lineage>
</organism>
<feature type="region of interest" description="Disordered" evidence="1">
    <location>
        <begin position="1"/>
        <end position="33"/>
    </location>
</feature>
<gene>
    <name evidence="2" type="ORF">SVUK_LOCUS9316</name>
</gene>
<accession>A0A3P7L552</accession>
<reference evidence="2 3" key="1">
    <citation type="submission" date="2018-11" db="EMBL/GenBank/DDBJ databases">
        <authorList>
            <consortium name="Pathogen Informatics"/>
        </authorList>
    </citation>
    <scope>NUCLEOTIDE SEQUENCE [LARGE SCALE GENOMIC DNA]</scope>
</reference>
<proteinExistence type="predicted"/>
<keyword evidence="3" id="KW-1185">Reference proteome</keyword>
<feature type="compositionally biased region" description="Gly residues" evidence="1">
    <location>
        <begin position="20"/>
        <end position="29"/>
    </location>
</feature>
<dbReference type="Proteomes" id="UP000270094">
    <property type="component" value="Unassembled WGS sequence"/>
</dbReference>
<name>A0A3P7L552_STRVU</name>
<dbReference type="EMBL" id="UYYB01094440">
    <property type="protein sequence ID" value="VDM74318.1"/>
    <property type="molecule type" value="Genomic_DNA"/>
</dbReference>
<evidence type="ECO:0000313" key="2">
    <source>
        <dbReference type="EMBL" id="VDM74318.1"/>
    </source>
</evidence>
<dbReference type="AlphaFoldDB" id="A0A3P7L552"/>